<reference evidence="2" key="1">
    <citation type="submission" date="2021-01" db="EMBL/GenBank/DDBJ databases">
        <authorList>
            <person name="Corre E."/>
            <person name="Pelletier E."/>
            <person name="Niang G."/>
            <person name="Scheremetjew M."/>
            <person name="Finn R."/>
            <person name="Kale V."/>
            <person name="Holt S."/>
            <person name="Cochrane G."/>
            <person name="Meng A."/>
            <person name="Brown T."/>
            <person name="Cohen L."/>
        </authorList>
    </citation>
    <scope>NUCLEOTIDE SEQUENCE</scope>
    <source>
        <strain evidence="2">CCMP1452</strain>
    </source>
</reference>
<accession>A0A7S2RCB0</accession>
<organism evidence="2">
    <name type="scientific">Eucampia antarctica</name>
    <dbReference type="NCBI Taxonomy" id="49252"/>
    <lineage>
        <taxon>Eukaryota</taxon>
        <taxon>Sar</taxon>
        <taxon>Stramenopiles</taxon>
        <taxon>Ochrophyta</taxon>
        <taxon>Bacillariophyta</taxon>
        <taxon>Mediophyceae</taxon>
        <taxon>Biddulphiophycidae</taxon>
        <taxon>Hemiaulales</taxon>
        <taxon>Hemiaulaceae</taxon>
        <taxon>Eucampia</taxon>
    </lineage>
</organism>
<name>A0A7S2RCB0_9STRA</name>
<proteinExistence type="predicted"/>
<dbReference type="EMBL" id="HBHI01011352">
    <property type="protein sequence ID" value="CAD9666908.1"/>
    <property type="molecule type" value="Transcribed_RNA"/>
</dbReference>
<feature type="compositionally biased region" description="Polar residues" evidence="1">
    <location>
        <begin position="1"/>
        <end position="20"/>
    </location>
</feature>
<protein>
    <submittedName>
        <fullName evidence="2">Uncharacterized protein</fullName>
    </submittedName>
</protein>
<feature type="region of interest" description="Disordered" evidence="1">
    <location>
        <begin position="94"/>
        <end position="126"/>
    </location>
</feature>
<dbReference type="AlphaFoldDB" id="A0A7S2RCB0"/>
<evidence type="ECO:0000313" key="2">
    <source>
        <dbReference type="EMBL" id="CAD9666908.1"/>
    </source>
</evidence>
<feature type="region of interest" description="Disordered" evidence="1">
    <location>
        <begin position="1"/>
        <end position="36"/>
    </location>
</feature>
<evidence type="ECO:0000256" key="1">
    <source>
        <dbReference type="SAM" id="MobiDB-lite"/>
    </source>
</evidence>
<feature type="compositionally biased region" description="Polar residues" evidence="1">
    <location>
        <begin position="27"/>
        <end position="36"/>
    </location>
</feature>
<gene>
    <name evidence="2" type="ORF">EANT1437_LOCUS5825</name>
</gene>
<sequence length="126" mass="13838">MRQDQNSGNKNPQNLKTTNAAPAADNKASTAKANSNSGKFILRKRFGARSLAQYDENEKVTPLDGYEEVDDFANSSWDDKTMSSESEFSFDISVGSTESDDDVGISTQILSKPPKPPQRYGNQQLV</sequence>